<accession>A0ABR0GJH1</accession>
<feature type="compositionally biased region" description="Basic residues" evidence="1">
    <location>
        <begin position="432"/>
        <end position="442"/>
    </location>
</feature>
<protein>
    <submittedName>
        <fullName evidence="2">Uncharacterized protein</fullName>
    </submittedName>
</protein>
<feature type="compositionally biased region" description="Polar residues" evidence="1">
    <location>
        <begin position="615"/>
        <end position="634"/>
    </location>
</feature>
<feature type="compositionally biased region" description="Polar residues" evidence="1">
    <location>
        <begin position="124"/>
        <end position="145"/>
    </location>
</feature>
<feature type="region of interest" description="Disordered" evidence="1">
    <location>
        <begin position="465"/>
        <end position="542"/>
    </location>
</feature>
<feature type="region of interest" description="Disordered" evidence="1">
    <location>
        <begin position="308"/>
        <end position="330"/>
    </location>
</feature>
<dbReference type="PANTHER" id="PTHR46007:SF8">
    <property type="entry name" value="C2H2-TYPE DOMAIN-CONTAINING PROTEIN"/>
    <property type="match status" value="1"/>
</dbReference>
<dbReference type="Proteomes" id="UP001323405">
    <property type="component" value="Unassembled WGS sequence"/>
</dbReference>
<feature type="compositionally biased region" description="Basic and acidic residues" evidence="1">
    <location>
        <begin position="390"/>
        <end position="402"/>
    </location>
</feature>
<dbReference type="RefSeq" id="XP_062744877.1">
    <property type="nucleotide sequence ID" value="XM_062888947.1"/>
</dbReference>
<feature type="compositionally biased region" description="Low complexity" evidence="1">
    <location>
        <begin position="196"/>
        <end position="207"/>
    </location>
</feature>
<feature type="compositionally biased region" description="Polar residues" evidence="1">
    <location>
        <begin position="343"/>
        <end position="358"/>
    </location>
</feature>
<feature type="compositionally biased region" description="Pro residues" evidence="1">
    <location>
        <begin position="14"/>
        <end position="25"/>
    </location>
</feature>
<feature type="compositionally biased region" description="Polar residues" evidence="1">
    <location>
        <begin position="414"/>
        <end position="428"/>
    </location>
</feature>
<feature type="compositionally biased region" description="Low complexity" evidence="1">
    <location>
        <begin position="34"/>
        <end position="43"/>
    </location>
</feature>
<feature type="region of interest" description="Disordered" evidence="1">
    <location>
        <begin position="615"/>
        <end position="636"/>
    </location>
</feature>
<feature type="compositionally biased region" description="Basic residues" evidence="1">
    <location>
        <begin position="404"/>
        <end position="413"/>
    </location>
</feature>
<feature type="compositionally biased region" description="Gly residues" evidence="1">
    <location>
        <begin position="711"/>
        <end position="729"/>
    </location>
</feature>
<feature type="compositionally biased region" description="Polar residues" evidence="1">
    <location>
        <begin position="465"/>
        <end position="481"/>
    </location>
</feature>
<feature type="compositionally biased region" description="Low complexity" evidence="1">
    <location>
        <begin position="223"/>
        <end position="234"/>
    </location>
</feature>
<feature type="compositionally biased region" description="Low complexity" evidence="1">
    <location>
        <begin position="316"/>
        <end position="326"/>
    </location>
</feature>
<feature type="region of interest" description="Disordered" evidence="1">
    <location>
        <begin position="343"/>
        <end position="450"/>
    </location>
</feature>
<keyword evidence="3" id="KW-1185">Reference proteome</keyword>
<dbReference type="EMBL" id="JAFFHA010000005">
    <property type="protein sequence ID" value="KAK4655902.1"/>
    <property type="molecule type" value="Genomic_DNA"/>
</dbReference>
<dbReference type="PANTHER" id="PTHR46007">
    <property type="entry name" value="MEDIATOR OF RNA POLYMERASE II TRANSCRIPTION SUBUNIT 12"/>
    <property type="match status" value="1"/>
</dbReference>
<evidence type="ECO:0000256" key="1">
    <source>
        <dbReference type="SAM" id="MobiDB-lite"/>
    </source>
</evidence>
<sequence>MAIASLQQPTQAEMPPPPPPPPPPGLSLWPQLEQQQQQQSQQSHTPRQPSFAERKSHQQHHHQQQQQQQQQHARRGSSPEKGQSRFLEGSMNDRVSAVPPPEFITGNKTEEEIREWERQFYFPSSSSSTYHGGGVTMSTPASPTMSGFGGHPLMRPRSSLQVWGGGYNGQVQQKKSSGFLAPLWDGVREKLRGSRSSGSMEGVMMQGQGQGQGHGERAKVVTKAEQSQQPQQQQQKKEASSSRPASPVKPPSIVTGAANGTSYPSREEVLASYKSLQASGFFSAHAIKGTRHPLRNAASAPMTRTTTEMQVAGTMSPSGPSSPTSSLYVNGDRRSFADRLAAVNSQQQLRPAPSTASFRSPAAPTRAPPPPPSEEENSEDASPSRGTKRPSQDIHGEQETATRKLVKKLRRSNSRTSTKTNFTTQTANFYGGHHHHHHHKSRPSTSSAMSGFSLFGGASLYTTTSTVVDPEQQTPTQSPSKSAKLRSKMSFGNLVSGKLTKEKKEKKKERTSFLGGLRRKTKGSKTPPAEQQQQQHQSVQRDEDVDMGINIPAQVAQSMVQPSRYDDDDDEMMLDAPYITPHPTHYHVSNPHPHPHHHVLHQRGNSLPLATLTESSPSRRNITPPTSAFYTSHGHQPRIRRSLEMELENEVVIPDANRGIPKVPKIPRTYYTGKAVVVDIDEERRVKRESLQVLMGKQRKHRDSGMSGFSWGSGGRSFSGVSGGSGMSGSGQENRGEVYVHPSQSGW</sequence>
<feature type="region of interest" description="Disordered" evidence="1">
    <location>
        <begin position="191"/>
        <end position="263"/>
    </location>
</feature>
<feature type="region of interest" description="Disordered" evidence="1">
    <location>
        <begin position="695"/>
        <end position="747"/>
    </location>
</feature>
<dbReference type="InterPro" id="IPR051647">
    <property type="entry name" value="Mediator_comp_sub12"/>
</dbReference>
<feature type="region of interest" description="Disordered" evidence="1">
    <location>
        <begin position="1"/>
        <end position="108"/>
    </location>
</feature>
<name>A0ABR0GJH1_9PEZI</name>
<comment type="caution">
    <text evidence="2">The sequence shown here is derived from an EMBL/GenBank/DDBJ whole genome shotgun (WGS) entry which is preliminary data.</text>
</comment>
<gene>
    <name evidence="2" type="ORF">QC762_306540</name>
</gene>
<feature type="region of interest" description="Disordered" evidence="1">
    <location>
        <begin position="124"/>
        <end position="168"/>
    </location>
</feature>
<evidence type="ECO:0000313" key="3">
    <source>
        <dbReference type="Proteomes" id="UP001323405"/>
    </source>
</evidence>
<dbReference type="GeneID" id="87908854"/>
<feature type="compositionally biased region" description="Polar residues" evidence="1">
    <location>
        <begin position="1"/>
        <end position="11"/>
    </location>
</feature>
<organism evidence="2 3">
    <name type="scientific">Podospora pseudocomata</name>
    <dbReference type="NCBI Taxonomy" id="2093779"/>
    <lineage>
        <taxon>Eukaryota</taxon>
        <taxon>Fungi</taxon>
        <taxon>Dikarya</taxon>
        <taxon>Ascomycota</taxon>
        <taxon>Pezizomycotina</taxon>
        <taxon>Sordariomycetes</taxon>
        <taxon>Sordariomycetidae</taxon>
        <taxon>Sordariales</taxon>
        <taxon>Podosporaceae</taxon>
        <taxon>Podospora</taxon>
    </lineage>
</organism>
<proteinExistence type="predicted"/>
<feature type="compositionally biased region" description="Basic and acidic residues" evidence="1">
    <location>
        <begin position="499"/>
        <end position="511"/>
    </location>
</feature>
<reference evidence="2 3" key="1">
    <citation type="journal article" date="2023" name="bioRxiv">
        <title>High-quality genome assemblies of four members of thePodospora anserinaspecies complex.</title>
        <authorList>
            <person name="Ament-Velasquez S.L."/>
            <person name="Vogan A.A."/>
            <person name="Wallerman O."/>
            <person name="Hartmann F."/>
            <person name="Gautier V."/>
            <person name="Silar P."/>
            <person name="Giraud T."/>
            <person name="Johannesson H."/>
        </authorList>
    </citation>
    <scope>NUCLEOTIDE SEQUENCE [LARGE SCALE GENOMIC DNA]</scope>
    <source>
        <strain evidence="2 3">CBS 415.72m</strain>
    </source>
</reference>
<evidence type="ECO:0000313" key="2">
    <source>
        <dbReference type="EMBL" id="KAK4655902.1"/>
    </source>
</evidence>